<dbReference type="Proteomes" id="UP000027493">
    <property type="component" value="Segment"/>
</dbReference>
<evidence type="ECO:0000313" key="2">
    <source>
        <dbReference type="Proteomes" id="UP000027493"/>
    </source>
</evidence>
<evidence type="ECO:0000313" key="1">
    <source>
        <dbReference type="EMBL" id="BAP15840.1"/>
    </source>
</evidence>
<dbReference type="GeneID" id="26642955"/>
<protein>
    <submittedName>
        <fullName evidence="1">Putative internal virion protein</fullName>
    </submittedName>
</protein>
<sequence length="325" mass="34358">MGFIVQLAQAHHSGYNNAKLNEIINSAQKIIDDGNTQATNTVNEANAYAGNVVRAANNAVRAAQSSLANYQRSAKNQGILEAGAKKVDAMRTNMLRTADATLRGNMEDRIRSSEQLGALMSQAAAAGMGGGSVDALKSVMDVQDGYVRQVKTDNQKYRTYDQVKAMAGVAYDTQMAVDLGQSFANVDYAENTYTPVIQPIRMGDFAPSANEAAMWSMSSSNAWGNAAQTIGSVWGGTGRNTQTSDYGSTRGYSYSMNSNGMYTDSAGWGQRSDIGYSYTDGYKSTGMFSDSGGSGNGGLFGGSQSEYNFSGQGMDTSSDGGMGLL</sequence>
<dbReference type="EMBL" id="AB920995">
    <property type="protein sequence ID" value="BAP15840.1"/>
    <property type="molecule type" value="Genomic_DNA"/>
</dbReference>
<organism evidence="1 2">
    <name type="scientific">Ralstonia phage RSJ2</name>
    <dbReference type="NCBI Taxonomy" id="1481785"/>
    <lineage>
        <taxon>Viruses</taxon>
        <taxon>Duplodnaviria</taxon>
        <taxon>Heunggongvirae</taxon>
        <taxon>Uroviricota</taxon>
        <taxon>Caudoviricetes</taxon>
        <taxon>Autographivirales</taxon>
        <taxon>Autonotataviridae</taxon>
        <taxon>Risjevirus</taxon>
        <taxon>Risjevirus RSJ2</taxon>
    </lineage>
</organism>
<dbReference type="KEGG" id="vg:26642955"/>
<reference evidence="1 2" key="1">
    <citation type="submission" date="2014-03" db="EMBL/GenBank/DDBJ databases">
        <title>Isolation and characterization of bacteriophages infecting R. solanacearum from Thailand.</title>
        <authorList>
            <person name="Narulita E."/>
            <person name="Kawasaki T."/>
            <person name="Fujie M."/>
            <person name="Yamada T."/>
        </authorList>
    </citation>
    <scope>NUCLEOTIDE SEQUENCE [LARGE SCALE GENOMIC DNA]</scope>
</reference>
<proteinExistence type="predicted"/>
<keyword evidence="2" id="KW-1185">Reference proteome</keyword>
<accession>A0A068Q6Z2</accession>
<dbReference type="OrthoDB" id="30385at10239"/>
<name>A0A068Q6Z2_9CAUD</name>
<dbReference type="RefSeq" id="YP_009216572.1">
    <property type="nucleotide sequence ID" value="NC_028988.1"/>
</dbReference>